<dbReference type="InterPro" id="IPR043502">
    <property type="entry name" value="DNA/RNA_pol_sf"/>
</dbReference>
<dbReference type="SUPFAM" id="SSF56672">
    <property type="entry name" value="DNA/RNA polymerases"/>
    <property type="match status" value="1"/>
</dbReference>
<feature type="domain" description="Ty3 transposon capsid-like protein" evidence="1">
    <location>
        <begin position="5"/>
        <end position="74"/>
    </location>
</feature>
<evidence type="ECO:0000313" key="2">
    <source>
        <dbReference type="EMBL" id="GJT07977.1"/>
    </source>
</evidence>
<evidence type="ECO:0000313" key="3">
    <source>
        <dbReference type="Proteomes" id="UP001151760"/>
    </source>
</evidence>
<sequence length="200" mass="23219">MEHELWNLKVKDYNITAYTTHFNELILLCPEMVPMEKKKVEAYIRGLSDNIQGEVTSSSRTTLSRTIRMDHKLMEQKRKFKMDREAEAKKRKWESFQPEGKARNTIRKGCQLFLAQVTGKEPTKRHLEDESVIRDFPKVFPDDMPGLPPHRQVEFKINLVPGATPVARAPYRLAPSEIKELSKQLQELLEKGFIRPSSSP</sequence>
<dbReference type="PANTHER" id="PTHR15503">
    <property type="entry name" value="LDOC1 RELATED"/>
    <property type="match status" value="1"/>
</dbReference>
<dbReference type="EMBL" id="BQNB010012794">
    <property type="protein sequence ID" value="GJT07977.1"/>
    <property type="molecule type" value="Genomic_DNA"/>
</dbReference>
<dbReference type="Gene3D" id="3.10.10.10">
    <property type="entry name" value="HIV Type 1 Reverse Transcriptase, subunit A, domain 1"/>
    <property type="match status" value="1"/>
</dbReference>
<gene>
    <name evidence="2" type="ORF">Tco_0842439</name>
</gene>
<name>A0ABQ5B2S0_9ASTR</name>
<reference evidence="2" key="2">
    <citation type="submission" date="2022-01" db="EMBL/GenBank/DDBJ databases">
        <authorList>
            <person name="Yamashiro T."/>
            <person name="Shiraishi A."/>
            <person name="Satake H."/>
            <person name="Nakayama K."/>
        </authorList>
    </citation>
    <scope>NUCLEOTIDE SEQUENCE</scope>
</reference>
<organism evidence="2 3">
    <name type="scientific">Tanacetum coccineum</name>
    <dbReference type="NCBI Taxonomy" id="301880"/>
    <lineage>
        <taxon>Eukaryota</taxon>
        <taxon>Viridiplantae</taxon>
        <taxon>Streptophyta</taxon>
        <taxon>Embryophyta</taxon>
        <taxon>Tracheophyta</taxon>
        <taxon>Spermatophyta</taxon>
        <taxon>Magnoliopsida</taxon>
        <taxon>eudicotyledons</taxon>
        <taxon>Gunneridae</taxon>
        <taxon>Pentapetalae</taxon>
        <taxon>asterids</taxon>
        <taxon>campanulids</taxon>
        <taxon>Asterales</taxon>
        <taxon>Asteraceae</taxon>
        <taxon>Asteroideae</taxon>
        <taxon>Anthemideae</taxon>
        <taxon>Anthemidinae</taxon>
        <taxon>Tanacetum</taxon>
    </lineage>
</organism>
<proteinExistence type="predicted"/>
<dbReference type="Proteomes" id="UP001151760">
    <property type="component" value="Unassembled WGS sequence"/>
</dbReference>
<dbReference type="InterPro" id="IPR045358">
    <property type="entry name" value="Ty3_capsid"/>
</dbReference>
<comment type="caution">
    <text evidence="2">The sequence shown here is derived from an EMBL/GenBank/DDBJ whole genome shotgun (WGS) entry which is preliminary data.</text>
</comment>
<dbReference type="InterPro" id="IPR032567">
    <property type="entry name" value="RTL1-rel"/>
</dbReference>
<dbReference type="Pfam" id="PF19259">
    <property type="entry name" value="Ty3_capsid"/>
    <property type="match status" value="1"/>
</dbReference>
<keyword evidence="3" id="KW-1185">Reference proteome</keyword>
<dbReference type="PANTHER" id="PTHR15503:SF45">
    <property type="entry name" value="RNA-DIRECTED DNA POLYMERASE HOMOLOG"/>
    <property type="match status" value="1"/>
</dbReference>
<accession>A0ABQ5B2S0</accession>
<evidence type="ECO:0000259" key="1">
    <source>
        <dbReference type="Pfam" id="PF19259"/>
    </source>
</evidence>
<protein>
    <recommendedName>
        <fullName evidence="1">Ty3 transposon capsid-like protein domain-containing protein</fullName>
    </recommendedName>
</protein>
<reference evidence="2" key="1">
    <citation type="journal article" date="2022" name="Int. J. Mol. Sci.">
        <title>Draft Genome of Tanacetum Coccineum: Genomic Comparison of Closely Related Tanacetum-Family Plants.</title>
        <authorList>
            <person name="Yamashiro T."/>
            <person name="Shiraishi A."/>
            <person name="Nakayama K."/>
            <person name="Satake H."/>
        </authorList>
    </citation>
    <scope>NUCLEOTIDE SEQUENCE</scope>
</reference>